<keyword evidence="4" id="KW-1185">Reference proteome</keyword>
<accession>A0A4W6G5Z9</accession>
<dbReference type="GO" id="GO:0006308">
    <property type="term" value="P:DNA catabolic process"/>
    <property type="evidence" value="ECO:0007669"/>
    <property type="project" value="TreeGrafter"/>
</dbReference>
<protein>
    <recommendedName>
        <fullName evidence="5">Exonuclease domain-containing protein</fullName>
    </recommendedName>
</protein>
<proteinExistence type="predicted"/>
<evidence type="ECO:0000256" key="1">
    <source>
        <dbReference type="ARBA" id="ARBA00022722"/>
    </source>
</evidence>
<dbReference type="GO" id="GO:0005634">
    <property type="term" value="C:nucleus"/>
    <property type="evidence" value="ECO:0007669"/>
    <property type="project" value="TreeGrafter"/>
</dbReference>
<dbReference type="InterPro" id="IPR012337">
    <property type="entry name" value="RNaseH-like_sf"/>
</dbReference>
<reference evidence="3" key="3">
    <citation type="submission" date="2025-09" db="UniProtKB">
        <authorList>
            <consortium name="Ensembl"/>
        </authorList>
    </citation>
    <scope>IDENTIFICATION</scope>
</reference>
<dbReference type="AlphaFoldDB" id="A0A4W6G5Z9"/>
<name>A0A4W6G5Z9_LATCA</name>
<dbReference type="PANTHER" id="PTHR12801:SF158">
    <property type="entry name" value="RNA EXONUCLEASE 4"/>
    <property type="match status" value="1"/>
</dbReference>
<sequence length="126" mass="14498">SSGSRAVAINCEMVGVKKMTDYRTAVSGIRPEDIKDVIAMFVQKQVAEILKSRMVVVGHPIHNDLKVAWKNARNVQSSYQSKCWILLKYKTYSGLFNPFCCLLHHHIKHNSHLQLSTQFNPHQFFR</sequence>
<dbReference type="SUPFAM" id="SSF53098">
    <property type="entry name" value="Ribonuclease H-like"/>
    <property type="match status" value="1"/>
</dbReference>
<keyword evidence="2" id="KW-0378">Hydrolase</keyword>
<keyword evidence="1" id="KW-0540">Nuclease</keyword>
<evidence type="ECO:0000313" key="4">
    <source>
        <dbReference type="Proteomes" id="UP000314980"/>
    </source>
</evidence>
<dbReference type="PANTHER" id="PTHR12801">
    <property type="entry name" value="RNA EXONUCLEASE REXO1 / RECO3 FAMILY MEMBER-RELATED"/>
    <property type="match status" value="1"/>
</dbReference>
<dbReference type="InterPro" id="IPR047021">
    <property type="entry name" value="REXO1/3/4-like"/>
</dbReference>
<evidence type="ECO:0008006" key="5">
    <source>
        <dbReference type="Google" id="ProtNLM"/>
    </source>
</evidence>
<dbReference type="Proteomes" id="UP000314980">
    <property type="component" value="Unassembled WGS sequence"/>
</dbReference>
<organism evidence="3 4">
    <name type="scientific">Lates calcarifer</name>
    <name type="common">Barramundi</name>
    <name type="synonym">Holocentrus calcarifer</name>
    <dbReference type="NCBI Taxonomy" id="8187"/>
    <lineage>
        <taxon>Eukaryota</taxon>
        <taxon>Metazoa</taxon>
        <taxon>Chordata</taxon>
        <taxon>Craniata</taxon>
        <taxon>Vertebrata</taxon>
        <taxon>Euteleostomi</taxon>
        <taxon>Actinopterygii</taxon>
        <taxon>Neopterygii</taxon>
        <taxon>Teleostei</taxon>
        <taxon>Neoteleostei</taxon>
        <taxon>Acanthomorphata</taxon>
        <taxon>Carangaria</taxon>
        <taxon>Carangaria incertae sedis</taxon>
        <taxon>Centropomidae</taxon>
        <taxon>Lates</taxon>
    </lineage>
</organism>
<dbReference type="InParanoid" id="A0A4W6G5Z9"/>
<reference evidence="3" key="2">
    <citation type="submission" date="2025-08" db="UniProtKB">
        <authorList>
            <consortium name="Ensembl"/>
        </authorList>
    </citation>
    <scope>IDENTIFICATION</scope>
</reference>
<evidence type="ECO:0000313" key="3">
    <source>
        <dbReference type="Ensembl" id="ENSLCAP00010058482.1"/>
    </source>
</evidence>
<dbReference type="GO" id="GO:0004527">
    <property type="term" value="F:exonuclease activity"/>
    <property type="evidence" value="ECO:0007669"/>
    <property type="project" value="InterPro"/>
</dbReference>
<dbReference type="STRING" id="8187.ENSLCAP00010058482"/>
<dbReference type="Gene3D" id="3.30.420.10">
    <property type="entry name" value="Ribonuclease H-like superfamily/Ribonuclease H"/>
    <property type="match status" value="1"/>
</dbReference>
<evidence type="ECO:0000256" key="2">
    <source>
        <dbReference type="ARBA" id="ARBA00022801"/>
    </source>
</evidence>
<dbReference type="InterPro" id="IPR036397">
    <property type="entry name" value="RNaseH_sf"/>
</dbReference>
<reference evidence="4" key="1">
    <citation type="submission" date="2015-09" db="EMBL/GenBank/DDBJ databases">
        <authorList>
            <person name="Sai Rama Sridatta P."/>
        </authorList>
    </citation>
    <scope>NUCLEOTIDE SEQUENCE [LARGE SCALE GENOMIC DNA]</scope>
</reference>
<dbReference type="Ensembl" id="ENSLCAT00010060081.1">
    <property type="protein sequence ID" value="ENSLCAP00010058482.1"/>
    <property type="gene ID" value="ENSLCAG00010027278.1"/>
</dbReference>
<dbReference type="GO" id="GO:0003676">
    <property type="term" value="F:nucleic acid binding"/>
    <property type="evidence" value="ECO:0007669"/>
    <property type="project" value="InterPro"/>
</dbReference>